<gene>
    <name evidence="2" type="ORF">GLE_1793</name>
</gene>
<dbReference type="EMBL" id="CP013140">
    <property type="protein sequence ID" value="ALN57146.1"/>
    <property type="molecule type" value="Genomic_DNA"/>
</dbReference>
<evidence type="ECO:0000313" key="3">
    <source>
        <dbReference type="Proteomes" id="UP000061569"/>
    </source>
</evidence>
<organism evidence="2 3">
    <name type="scientific">Lysobacter enzymogenes</name>
    <dbReference type="NCBI Taxonomy" id="69"/>
    <lineage>
        <taxon>Bacteria</taxon>
        <taxon>Pseudomonadati</taxon>
        <taxon>Pseudomonadota</taxon>
        <taxon>Gammaproteobacteria</taxon>
        <taxon>Lysobacterales</taxon>
        <taxon>Lysobacteraceae</taxon>
        <taxon>Lysobacter</taxon>
    </lineage>
</organism>
<proteinExistence type="predicted"/>
<accession>A0A0S2DF50</accession>
<dbReference type="KEGG" id="lez:GLE_1793"/>
<protein>
    <submittedName>
        <fullName evidence="2">Uncharacterized protein</fullName>
    </submittedName>
</protein>
<sequence length="40" mass="4288">MMPPAGRRGQPGGAIARASPPLRERRRRAHSTHCAGLHCA</sequence>
<dbReference type="Proteomes" id="UP000061569">
    <property type="component" value="Chromosome"/>
</dbReference>
<evidence type="ECO:0000256" key="1">
    <source>
        <dbReference type="SAM" id="MobiDB-lite"/>
    </source>
</evidence>
<name>A0A0S2DF50_LYSEN</name>
<dbReference type="AlphaFoldDB" id="A0A0S2DF50"/>
<evidence type="ECO:0000313" key="2">
    <source>
        <dbReference type="EMBL" id="ALN57146.1"/>
    </source>
</evidence>
<reference evidence="2 3" key="1">
    <citation type="submission" date="2015-11" db="EMBL/GenBank/DDBJ databases">
        <title>Genome sequences of Lysobacter enzymogenes strain C3 and Lysobacter antibioticus ATCC 29479.</title>
        <authorList>
            <person name="Kobayashi D.Y."/>
        </authorList>
    </citation>
    <scope>NUCLEOTIDE SEQUENCE [LARGE SCALE GENOMIC DNA]</scope>
    <source>
        <strain evidence="2 3">C3</strain>
    </source>
</reference>
<feature type="region of interest" description="Disordered" evidence="1">
    <location>
        <begin position="1"/>
        <end position="40"/>
    </location>
</feature>
<feature type="compositionally biased region" description="Low complexity" evidence="1">
    <location>
        <begin position="1"/>
        <end position="21"/>
    </location>
</feature>